<evidence type="ECO:0008006" key="5">
    <source>
        <dbReference type="Google" id="ProtNLM"/>
    </source>
</evidence>
<dbReference type="InterPro" id="IPR001087">
    <property type="entry name" value="GDSL"/>
</dbReference>
<evidence type="ECO:0000256" key="1">
    <source>
        <dbReference type="ARBA" id="ARBA00022729"/>
    </source>
</evidence>
<keyword evidence="1 2" id="KW-0732">Signal</keyword>
<keyword evidence="4" id="KW-1185">Reference proteome</keyword>
<accession>A0A9P9IKX3</accession>
<dbReference type="Proteomes" id="UP000738349">
    <property type="component" value="Unassembled WGS sequence"/>
</dbReference>
<dbReference type="InterPro" id="IPR050592">
    <property type="entry name" value="GDSL_lipolytic_enzyme"/>
</dbReference>
<dbReference type="OrthoDB" id="1600564at2759"/>
<dbReference type="GO" id="GO:0016788">
    <property type="term" value="F:hydrolase activity, acting on ester bonds"/>
    <property type="evidence" value="ECO:0007669"/>
    <property type="project" value="InterPro"/>
</dbReference>
<dbReference type="PANTHER" id="PTHR45642:SF139">
    <property type="entry name" value="SGNH HYDROLASE-TYPE ESTERASE DOMAIN-CONTAINING PROTEIN"/>
    <property type="match status" value="1"/>
</dbReference>
<feature type="signal peptide" evidence="2">
    <location>
        <begin position="1"/>
        <end position="22"/>
    </location>
</feature>
<sequence>MTPKSFLTALAGVFLQTSSVLGASAPKYLITFGDSYSQTWFDIHGEAPSAANPIGNPPFPGWTASGGVNWVGSLAAEFNSSLTLSYNFAYGGATVDSDIVPPYADTVISMEGQVDIFLDFIHNQSDNVPWTTSNALVGVWMGVNDVGNSFYLENVDDIVTRTVARYFELLQKVYNAGIRKFVLLSVPPTNLTPLMLQQDADSSARLVSSIKLYNNLLYAGFKAFQKRNRHITGKIVDTSLAFNKAINNPTKYGAPNATCYNEDGLSCLWFNDYHPGITIERLVASDVAAEVNSRKFAW</sequence>
<name>A0A9P9IKX3_9HYPO</name>
<comment type="caution">
    <text evidence="3">The sequence shown here is derived from an EMBL/GenBank/DDBJ whole genome shotgun (WGS) entry which is preliminary data.</text>
</comment>
<dbReference type="AlphaFoldDB" id="A0A9P9IKX3"/>
<dbReference type="EMBL" id="JAGMUV010000023">
    <property type="protein sequence ID" value="KAH7123109.1"/>
    <property type="molecule type" value="Genomic_DNA"/>
</dbReference>
<protein>
    <recommendedName>
        <fullName evidence="5">Acetylesterase</fullName>
    </recommendedName>
</protein>
<dbReference type="InterPro" id="IPR036514">
    <property type="entry name" value="SGNH_hydro_sf"/>
</dbReference>
<proteinExistence type="predicted"/>
<evidence type="ECO:0000256" key="2">
    <source>
        <dbReference type="SAM" id="SignalP"/>
    </source>
</evidence>
<feature type="chain" id="PRO_5040202730" description="Acetylesterase" evidence="2">
    <location>
        <begin position="23"/>
        <end position="298"/>
    </location>
</feature>
<evidence type="ECO:0000313" key="4">
    <source>
        <dbReference type="Proteomes" id="UP000738349"/>
    </source>
</evidence>
<gene>
    <name evidence="3" type="ORF">EDB81DRAFT_813561</name>
</gene>
<organism evidence="3 4">
    <name type="scientific">Dactylonectria macrodidyma</name>
    <dbReference type="NCBI Taxonomy" id="307937"/>
    <lineage>
        <taxon>Eukaryota</taxon>
        <taxon>Fungi</taxon>
        <taxon>Dikarya</taxon>
        <taxon>Ascomycota</taxon>
        <taxon>Pezizomycotina</taxon>
        <taxon>Sordariomycetes</taxon>
        <taxon>Hypocreomycetidae</taxon>
        <taxon>Hypocreales</taxon>
        <taxon>Nectriaceae</taxon>
        <taxon>Dactylonectria</taxon>
    </lineage>
</organism>
<dbReference type="SUPFAM" id="SSF52266">
    <property type="entry name" value="SGNH hydrolase"/>
    <property type="match status" value="1"/>
</dbReference>
<evidence type="ECO:0000313" key="3">
    <source>
        <dbReference type="EMBL" id="KAH7123109.1"/>
    </source>
</evidence>
<dbReference type="PANTHER" id="PTHR45642">
    <property type="entry name" value="GDSL ESTERASE/LIPASE EXL3"/>
    <property type="match status" value="1"/>
</dbReference>
<dbReference type="CDD" id="cd01846">
    <property type="entry name" value="fatty_acyltransferase_like"/>
    <property type="match status" value="1"/>
</dbReference>
<dbReference type="Pfam" id="PF00657">
    <property type="entry name" value="Lipase_GDSL"/>
    <property type="match status" value="1"/>
</dbReference>
<dbReference type="Gene3D" id="3.40.50.1110">
    <property type="entry name" value="SGNH hydrolase"/>
    <property type="match status" value="1"/>
</dbReference>
<reference evidence="3" key="1">
    <citation type="journal article" date="2021" name="Nat. Commun.">
        <title>Genetic determinants of endophytism in the Arabidopsis root mycobiome.</title>
        <authorList>
            <person name="Mesny F."/>
            <person name="Miyauchi S."/>
            <person name="Thiergart T."/>
            <person name="Pickel B."/>
            <person name="Atanasova L."/>
            <person name="Karlsson M."/>
            <person name="Huettel B."/>
            <person name="Barry K.W."/>
            <person name="Haridas S."/>
            <person name="Chen C."/>
            <person name="Bauer D."/>
            <person name="Andreopoulos W."/>
            <person name="Pangilinan J."/>
            <person name="LaButti K."/>
            <person name="Riley R."/>
            <person name="Lipzen A."/>
            <person name="Clum A."/>
            <person name="Drula E."/>
            <person name="Henrissat B."/>
            <person name="Kohler A."/>
            <person name="Grigoriev I.V."/>
            <person name="Martin F.M."/>
            <person name="Hacquard S."/>
        </authorList>
    </citation>
    <scope>NUCLEOTIDE SEQUENCE</scope>
    <source>
        <strain evidence="3">MPI-CAGE-AT-0147</strain>
    </source>
</reference>